<name>A0A5N8VGY6_9ACTN</name>
<proteinExistence type="predicted"/>
<sequence length="144" mass="15524">MTVTVTDQQKENLMTDLDLKPQTIEPVTQFVLTTHHGDDNDPHRLLAFHRVFGAATEAYATRYHQAIHHEEQPEVTAREEALYAALAVAGRSYAAAAINQVVHVFGTKLDEDILTALGDTAAALDLAVVEDLSGANGTGTGTED</sequence>
<protein>
    <submittedName>
        <fullName evidence="1">Uncharacterized protein</fullName>
    </submittedName>
</protein>
<dbReference type="Proteomes" id="UP000325849">
    <property type="component" value="Unassembled WGS sequence"/>
</dbReference>
<dbReference type="AlphaFoldDB" id="A0A5N8VGY6"/>
<gene>
    <name evidence="1" type="ORF">FNH09_23460</name>
</gene>
<comment type="caution">
    <text evidence="1">The sequence shown here is derived from an EMBL/GenBank/DDBJ whole genome shotgun (WGS) entry which is preliminary data.</text>
</comment>
<evidence type="ECO:0000313" key="1">
    <source>
        <dbReference type="EMBL" id="MPY34096.1"/>
    </source>
</evidence>
<dbReference type="OrthoDB" id="9984256at2"/>
<dbReference type="RefSeq" id="WP_152891185.1">
    <property type="nucleotide sequence ID" value="NZ_VJZD01000099.1"/>
</dbReference>
<dbReference type="EMBL" id="VJZD01000099">
    <property type="protein sequence ID" value="MPY34096.1"/>
    <property type="molecule type" value="Genomic_DNA"/>
</dbReference>
<organism evidence="1 2">
    <name type="scientific">Streptomyces adustus</name>
    <dbReference type="NCBI Taxonomy" id="1609272"/>
    <lineage>
        <taxon>Bacteria</taxon>
        <taxon>Bacillati</taxon>
        <taxon>Actinomycetota</taxon>
        <taxon>Actinomycetes</taxon>
        <taxon>Kitasatosporales</taxon>
        <taxon>Streptomycetaceae</taxon>
        <taxon>Streptomyces</taxon>
    </lineage>
</organism>
<accession>A0A5N8VGY6</accession>
<keyword evidence="2" id="KW-1185">Reference proteome</keyword>
<reference evidence="1 2" key="1">
    <citation type="submission" date="2019-07" db="EMBL/GenBank/DDBJ databases">
        <title>New species of Amycolatopsis and Streptomyces.</title>
        <authorList>
            <person name="Duangmal K."/>
            <person name="Teo W.F.A."/>
            <person name="Lipun K."/>
        </authorList>
    </citation>
    <scope>NUCLEOTIDE SEQUENCE [LARGE SCALE GENOMIC DNA]</scope>
    <source>
        <strain evidence="1 2">NBRC 109810</strain>
    </source>
</reference>
<evidence type="ECO:0000313" key="2">
    <source>
        <dbReference type="Proteomes" id="UP000325849"/>
    </source>
</evidence>